<feature type="transmembrane region" description="Helical" evidence="1">
    <location>
        <begin position="278"/>
        <end position="296"/>
    </location>
</feature>
<evidence type="ECO:0000313" key="2">
    <source>
        <dbReference type="EMBL" id="KAG0584983.1"/>
    </source>
</evidence>
<feature type="transmembrane region" description="Helical" evidence="1">
    <location>
        <begin position="302"/>
        <end position="320"/>
    </location>
</feature>
<dbReference type="EMBL" id="CM026423">
    <property type="protein sequence ID" value="KAG0584983.1"/>
    <property type="molecule type" value="Genomic_DNA"/>
</dbReference>
<dbReference type="Proteomes" id="UP000822688">
    <property type="component" value="Chromosome 3"/>
</dbReference>
<reference evidence="2" key="1">
    <citation type="submission" date="2020-06" db="EMBL/GenBank/DDBJ databases">
        <title>WGS assembly of Ceratodon purpureus strain R40.</title>
        <authorList>
            <person name="Carey S.B."/>
            <person name="Jenkins J."/>
            <person name="Shu S."/>
            <person name="Lovell J.T."/>
            <person name="Sreedasyam A."/>
            <person name="Maumus F."/>
            <person name="Tiley G.P."/>
            <person name="Fernandez-Pozo N."/>
            <person name="Barry K."/>
            <person name="Chen C."/>
            <person name="Wang M."/>
            <person name="Lipzen A."/>
            <person name="Daum C."/>
            <person name="Saski C.A."/>
            <person name="Payton A.C."/>
            <person name="Mcbreen J.C."/>
            <person name="Conrad R.E."/>
            <person name="Kollar L.M."/>
            <person name="Olsson S."/>
            <person name="Huttunen S."/>
            <person name="Landis J.B."/>
            <person name="Wickett N.J."/>
            <person name="Johnson M.G."/>
            <person name="Rensing S.A."/>
            <person name="Grimwood J."/>
            <person name="Schmutz J."/>
            <person name="Mcdaniel S.F."/>
        </authorList>
    </citation>
    <scope>NUCLEOTIDE SEQUENCE</scope>
    <source>
        <strain evidence="2">R40</strain>
    </source>
</reference>
<keyword evidence="1" id="KW-0472">Membrane</keyword>
<proteinExistence type="predicted"/>
<gene>
    <name evidence="2" type="ORF">KC19_3G248300</name>
</gene>
<sequence>MRMLADAYDNGFKVCRMGGNLPSLDFAGLAALVGVNATKAGIPYTCLVRSRVPYLNLYVPAGTLGLAQAVLACIDWRPARILIGAGEAGSMLELCGVKASENAMYVGLQSATALPVRGVVGEAVVLELLRQGKKQDCSLIGRDAGRSTYVVWAQIHGSDDIDGDVHVLGDEGALINYLATTVCVIVLILEAMCHEWFSFALVAIGMILNASMAFLLRVQKFEVASAKPAKGVPPGDSVIVLKDDPDVFCVLRGTEKAIQKLLQKEVVLNAGWVERLPLFLVSVAFMMYSALVVLGVPHLKPSAQLLFLIVVCVGAMTDLVKGSWNGKRGIAKEAMAKYDIKIMDVKKFGNRTASVACVAAGSKRLDTLKAAGLCPTTGTVWQNWWNALGILDDDALDKSEIQMKLDTLSASLRKDEKELWNTLQADMFDGRAHAI</sequence>
<protein>
    <submittedName>
        <fullName evidence="2">Uncharacterized protein</fullName>
    </submittedName>
</protein>
<organism evidence="2 3">
    <name type="scientific">Ceratodon purpureus</name>
    <name type="common">Fire moss</name>
    <name type="synonym">Dicranum purpureum</name>
    <dbReference type="NCBI Taxonomy" id="3225"/>
    <lineage>
        <taxon>Eukaryota</taxon>
        <taxon>Viridiplantae</taxon>
        <taxon>Streptophyta</taxon>
        <taxon>Embryophyta</taxon>
        <taxon>Bryophyta</taxon>
        <taxon>Bryophytina</taxon>
        <taxon>Bryopsida</taxon>
        <taxon>Dicranidae</taxon>
        <taxon>Pseudoditrichales</taxon>
        <taxon>Ditrichaceae</taxon>
        <taxon>Ceratodon</taxon>
    </lineage>
</organism>
<keyword evidence="1" id="KW-0812">Transmembrane</keyword>
<dbReference type="AlphaFoldDB" id="A0A8T0IRG4"/>
<comment type="caution">
    <text evidence="2">The sequence shown here is derived from an EMBL/GenBank/DDBJ whole genome shotgun (WGS) entry which is preliminary data.</text>
</comment>
<evidence type="ECO:0000256" key="1">
    <source>
        <dbReference type="SAM" id="Phobius"/>
    </source>
</evidence>
<feature type="transmembrane region" description="Helical" evidence="1">
    <location>
        <begin position="196"/>
        <end position="216"/>
    </location>
</feature>
<accession>A0A8T0IRG4</accession>
<keyword evidence="1" id="KW-1133">Transmembrane helix</keyword>
<keyword evidence="3" id="KW-1185">Reference proteome</keyword>
<name>A0A8T0IRG4_CERPU</name>
<evidence type="ECO:0000313" key="3">
    <source>
        <dbReference type="Proteomes" id="UP000822688"/>
    </source>
</evidence>